<sequence>MPTNGLNKALKLQFGLINHESRYLTAESFGFKVNASGPSLKRKQMWTLEQDERDAQVVYLRGHLGRYLSSDQDGRVSCEGAEPGAGSRFLIVAQSDGRWALQSQPYLRYFGGSQDHLSCFAQTVGEAELWAMHLALHPQANLLSVSRRRYAHLSQDHGEVSVDGNVPWGVHSLLTLVYLGGRYCLKTCDGRFLNHDGKLLHEPGRGTGYTLELRAGKLAFKDCEGRYLAPVGPTGTLRSGRCSKPGKDELFDLEESHPQVLFQAPNGKYVSIRQGQVRVVGWGSGVADGVTVSITGLLYYCSGLERIWGVNISANQDDETDMETFQMEIDRQSRKCTFRTKEGKYWTLVSHGGIQTTTTEVAANTMFELQWLGRRVALRACNGKYVCTKKNGQLAAVSDAVGKDEQLLLKLINRPMLILRGENGFVCHHKGSNTLDGSRSVYDIFTLHFSDGAYHIKGVDGRFWYVSSAGLVCADGEAPEDFFLELLERGRMGIKTQKGQYVHGHQGGTLKGDGQTASLWEY</sequence>
<name>A0A9Q1I9R0_SYNKA</name>
<evidence type="ECO:0000256" key="3">
    <source>
        <dbReference type="ARBA" id="ARBA00022490"/>
    </source>
</evidence>
<evidence type="ECO:0000313" key="8">
    <source>
        <dbReference type="Proteomes" id="UP001152622"/>
    </source>
</evidence>
<dbReference type="GO" id="GO:0051017">
    <property type="term" value="P:actin filament bundle assembly"/>
    <property type="evidence" value="ECO:0007669"/>
    <property type="project" value="TreeGrafter"/>
</dbReference>
<dbReference type="FunFam" id="2.80.10.50:FF:000015">
    <property type="entry name" value="Fascin"/>
    <property type="match status" value="1"/>
</dbReference>
<dbReference type="InterPro" id="IPR022768">
    <property type="entry name" value="Fascin-like_dom"/>
</dbReference>
<accession>A0A9Q1I9R0</accession>
<dbReference type="OrthoDB" id="10259868at2759"/>
<feature type="domain" description="Fascin-like" evidence="6">
    <location>
        <begin position="423"/>
        <end position="518"/>
    </location>
</feature>
<dbReference type="GO" id="GO:0051015">
    <property type="term" value="F:actin filament binding"/>
    <property type="evidence" value="ECO:0007669"/>
    <property type="project" value="InterPro"/>
</dbReference>
<dbReference type="FunFam" id="2.80.10.50:FF:000010">
    <property type="entry name" value="Fascin"/>
    <property type="match status" value="1"/>
</dbReference>
<evidence type="ECO:0000313" key="7">
    <source>
        <dbReference type="EMBL" id="KAJ8332520.1"/>
    </source>
</evidence>
<dbReference type="InterPro" id="IPR010431">
    <property type="entry name" value="Fascin"/>
</dbReference>
<gene>
    <name evidence="7" type="ORF">SKAU_G00423090</name>
</gene>
<comment type="subcellular location">
    <subcellularLocation>
        <location evidence="1">Cytoplasm</location>
        <location evidence="1">Cytoskeleton</location>
    </subcellularLocation>
</comment>
<dbReference type="EMBL" id="JAINUF010000025">
    <property type="protein sequence ID" value="KAJ8332520.1"/>
    <property type="molecule type" value="Genomic_DNA"/>
</dbReference>
<dbReference type="GO" id="GO:0005737">
    <property type="term" value="C:cytoplasm"/>
    <property type="evidence" value="ECO:0007669"/>
    <property type="project" value="TreeGrafter"/>
</dbReference>
<keyword evidence="5" id="KW-0206">Cytoskeleton</keyword>
<dbReference type="InterPro" id="IPR024703">
    <property type="entry name" value="Fascin_metazoans"/>
</dbReference>
<dbReference type="GO" id="GO:0030674">
    <property type="term" value="F:protein-macromolecule adaptor activity"/>
    <property type="evidence" value="ECO:0007669"/>
    <property type="project" value="InterPro"/>
</dbReference>
<dbReference type="GO" id="GO:0015629">
    <property type="term" value="C:actin cytoskeleton"/>
    <property type="evidence" value="ECO:0007669"/>
    <property type="project" value="TreeGrafter"/>
</dbReference>
<dbReference type="InterPro" id="IPR008999">
    <property type="entry name" value="Actin-crosslinking"/>
</dbReference>
<dbReference type="PANTHER" id="PTHR10551">
    <property type="entry name" value="FASCIN"/>
    <property type="match status" value="1"/>
</dbReference>
<evidence type="ECO:0000259" key="6">
    <source>
        <dbReference type="Pfam" id="PF06268"/>
    </source>
</evidence>
<evidence type="ECO:0000256" key="1">
    <source>
        <dbReference type="ARBA" id="ARBA00004245"/>
    </source>
</evidence>
<comment type="caution">
    <text evidence="7">The sequence shown here is derived from an EMBL/GenBank/DDBJ whole genome shotgun (WGS) entry which is preliminary data.</text>
</comment>
<feature type="domain" description="Fascin-like" evidence="6">
    <location>
        <begin position="141"/>
        <end position="253"/>
    </location>
</feature>
<evidence type="ECO:0000256" key="4">
    <source>
        <dbReference type="ARBA" id="ARBA00023203"/>
    </source>
</evidence>
<feature type="domain" description="Fascin-like" evidence="6">
    <location>
        <begin position="307"/>
        <end position="406"/>
    </location>
</feature>
<dbReference type="FunFam" id="2.80.10.50:FF:000008">
    <property type="entry name" value="Fascin"/>
    <property type="match status" value="1"/>
</dbReference>
<dbReference type="SUPFAM" id="SSF50405">
    <property type="entry name" value="Actin-crosslinking proteins"/>
    <property type="match status" value="3"/>
</dbReference>
<proteinExistence type="inferred from homology"/>
<keyword evidence="4" id="KW-0009">Actin-binding</keyword>
<dbReference type="AlphaFoldDB" id="A0A9Q1I9R0"/>
<dbReference type="Pfam" id="PF06268">
    <property type="entry name" value="Fascin"/>
    <property type="match status" value="4"/>
</dbReference>
<dbReference type="GO" id="GO:0016477">
    <property type="term" value="P:cell migration"/>
    <property type="evidence" value="ECO:0007669"/>
    <property type="project" value="TreeGrafter"/>
</dbReference>
<keyword evidence="3" id="KW-0963">Cytoplasm</keyword>
<reference evidence="7" key="1">
    <citation type="journal article" date="2023" name="Science">
        <title>Genome structures resolve the early diversification of teleost fishes.</title>
        <authorList>
            <person name="Parey E."/>
            <person name="Louis A."/>
            <person name="Montfort J."/>
            <person name="Bouchez O."/>
            <person name="Roques C."/>
            <person name="Iampietro C."/>
            <person name="Lluch J."/>
            <person name="Castinel A."/>
            <person name="Donnadieu C."/>
            <person name="Desvignes T."/>
            <person name="Floi Bucao C."/>
            <person name="Jouanno E."/>
            <person name="Wen M."/>
            <person name="Mejri S."/>
            <person name="Dirks R."/>
            <person name="Jansen H."/>
            <person name="Henkel C."/>
            <person name="Chen W.J."/>
            <person name="Zahm M."/>
            <person name="Cabau C."/>
            <person name="Klopp C."/>
            <person name="Thompson A.W."/>
            <person name="Robinson-Rechavi M."/>
            <person name="Braasch I."/>
            <person name="Lecointre G."/>
            <person name="Bobe J."/>
            <person name="Postlethwait J.H."/>
            <person name="Berthelot C."/>
            <person name="Roest Crollius H."/>
            <person name="Guiguen Y."/>
        </authorList>
    </citation>
    <scope>NUCLEOTIDE SEQUENCE</scope>
    <source>
        <strain evidence="7">WJC10195</strain>
    </source>
</reference>
<comment type="similarity">
    <text evidence="2">Belongs to the fascin family.</text>
</comment>
<protein>
    <recommendedName>
        <fullName evidence="6">Fascin-like domain-containing protein</fullName>
    </recommendedName>
</protein>
<dbReference type="GO" id="GO:0007163">
    <property type="term" value="P:establishment or maintenance of cell polarity"/>
    <property type="evidence" value="ECO:0007669"/>
    <property type="project" value="TreeGrafter"/>
</dbReference>
<dbReference type="PANTHER" id="PTHR10551:SF9">
    <property type="entry name" value="FASCIN-2"/>
    <property type="match status" value="1"/>
</dbReference>
<dbReference type="PIRSF" id="PIRSF005682">
    <property type="entry name" value="Fascin"/>
    <property type="match status" value="1"/>
</dbReference>
<dbReference type="Proteomes" id="UP001152622">
    <property type="component" value="Unassembled WGS sequence"/>
</dbReference>
<dbReference type="Gene3D" id="2.80.10.50">
    <property type="match status" value="4"/>
</dbReference>
<evidence type="ECO:0000256" key="5">
    <source>
        <dbReference type="ARBA" id="ARBA00023212"/>
    </source>
</evidence>
<feature type="domain" description="Fascin-like" evidence="6">
    <location>
        <begin position="21"/>
        <end position="132"/>
    </location>
</feature>
<organism evidence="7 8">
    <name type="scientific">Synaphobranchus kaupii</name>
    <name type="common">Kaup's arrowtooth eel</name>
    <dbReference type="NCBI Taxonomy" id="118154"/>
    <lineage>
        <taxon>Eukaryota</taxon>
        <taxon>Metazoa</taxon>
        <taxon>Chordata</taxon>
        <taxon>Craniata</taxon>
        <taxon>Vertebrata</taxon>
        <taxon>Euteleostomi</taxon>
        <taxon>Actinopterygii</taxon>
        <taxon>Neopterygii</taxon>
        <taxon>Teleostei</taxon>
        <taxon>Anguilliformes</taxon>
        <taxon>Synaphobranchidae</taxon>
        <taxon>Synaphobranchus</taxon>
    </lineage>
</organism>
<keyword evidence="8" id="KW-1185">Reference proteome</keyword>
<evidence type="ECO:0000256" key="2">
    <source>
        <dbReference type="ARBA" id="ARBA00007415"/>
    </source>
</evidence>